<feature type="transmembrane region" description="Helical" evidence="10">
    <location>
        <begin position="102"/>
        <end position="123"/>
    </location>
</feature>
<keyword evidence="9" id="KW-0175">Coiled coil</keyword>
<name>A0A1H4PGF4_9MICO</name>
<feature type="transmembrane region" description="Helical" evidence="10">
    <location>
        <begin position="129"/>
        <end position="148"/>
    </location>
</feature>
<accession>A0A1H4PGF4</accession>
<evidence type="ECO:0000256" key="3">
    <source>
        <dbReference type="ARBA" id="ARBA00022553"/>
    </source>
</evidence>
<evidence type="ECO:0000313" key="12">
    <source>
        <dbReference type="EMBL" id="SEC06338.1"/>
    </source>
</evidence>
<dbReference type="EC" id="2.7.13.3" evidence="2"/>
<keyword evidence="7" id="KW-0067">ATP-binding</keyword>
<dbReference type="Gene3D" id="3.30.565.10">
    <property type="entry name" value="Histidine kinase-like ATPase, C-terminal domain"/>
    <property type="match status" value="1"/>
</dbReference>
<evidence type="ECO:0000259" key="11">
    <source>
        <dbReference type="SMART" id="SM00387"/>
    </source>
</evidence>
<dbReference type="GO" id="GO:0005524">
    <property type="term" value="F:ATP binding"/>
    <property type="evidence" value="ECO:0007669"/>
    <property type="project" value="UniProtKB-KW"/>
</dbReference>
<feature type="transmembrane region" description="Helical" evidence="10">
    <location>
        <begin position="6"/>
        <end position="28"/>
    </location>
</feature>
<dbReference type="PANTHER" id="PTHR24421">
    <property type="entry name" value="NITRATE/NITRITE SENSOR PROTEIN NARX-RELATED"/>
    <property type="match status" value="1"/>
</dbReference>
<keyword evidence="13" id="KW-1185">Reference proteome</keyword>
<dbReference type="GO" id="GO:0000155">
    <property type="term" value="F:phosphorelay sensor kinase activity"/>
    <property type="evidence" value="ECO:0007669"/>
    <property type="project" value="InterPro"/>
</dbReference>
<proteinExistence type="predicted"/>
<evidence type="ECO:0000256" key="4">
    <source>
        <dbReference type="ARBA" id="ARBA00022679"/>
    </source>
</evidence>
<keyword evidence="6 12" id="KW-0418">Kinase</keyword>
<evidence type="ECO:0000256" key="1">
    <source>
        <dbReference type="ARBA" id="ARBA00000085"/>
    </source>
</evidence>
<keyword evidence="8" id="KW-0902">Two-component regulatory system</keyword>
<evidence type="ECO:0000313" key="13">
    <source>
        <dbReference type="Proteomes" id="UP000199183"/>
    </source>
</evidence>
<evidence type="ECO:0000256" key="7">
    <source>
        <dbReference type="ARBA" id="ARBA00022840"/>
    </source>
</evidence>
<comment type="catalytic activity">
    <reaction evidence="1">
        <text>ATP + protein L-histidine = ADP + protein N-phospho-L-histidine.</text>
        <dbReference type="EC" id="2.7.13.3"/>
    </reaction>
</comment>
<feature type="coiled-coil region" evidence="9">
    <location>
        <begin position="143"/>
        <end position="170"/>
    </location>
</feature>
<dbReference type="STRING" id="640635.SAMN04489806_2495"/>
<dbReference type="CDD" id="cd16917">
    <property type="entry name" value="HATPase_UhpB-NarQ-NarX-like"/>
    <property type="match status" value="1"/>
</dbReference>
<evidence type="ECO:0000256" key="9">
    <source>
        <dbReference type="SAM" id="Coils"/>
    </source>
</evidence>
<evidence type="ECO:0000256" key="6">
    <source>
        <dbReference type="ARBA" id="ARBA00022777"/>
    </source>
</evidence>
<keyword evidence="10" id="KW-0472">Membrane</keyword>
<evidence type="ECO:0000256" key="2">
    <source>
        <dbReference type="ARBA" id="ARBA00012438"/>
    </source>
</evidence>
<keyword evidence="10" id="KW-0812">Transmembrane</keyword>
<dbReference type="InterPro" id="IPR036890">
    <property type="entry name" value="HATPase_C_sf"/>
</dbReference>
<dbReference type="AlphaFoldDB" id="A0A1H4PGF4"/>
<dbReference type="SUPFAM" id="SSF55874">
    <property type="entry name" value="ATPase domain of HSP90 chaperone/DNA topoisomerase II/histidine kinase"/>
    <property type="match status" value="1"/>
</dbReference>
<dbReference type="SMART" id="SM00387">
    <property type="entry name" value="HATPase_c"/>
    <property type="match status" value="1"/>
</dbReference>
<dbReference type="PANTHER" id="PTHR24421:SF10">
    <property type="entry name" value="NITRATE_NITRITE SENSOR PROTEIN NARQ"/>
    <property type="match status" value="1"/>
</dbReference>
<keyword evidence="10" id="KW-1133">Transmembrane helix</keyword>
<dbReference type="Pfam" id="PF02518">
    <property type="entry name" value="HATPase_c"/>
    <property type="match status" value="1"/>
</dbReference>
<evidence type="ECO:0000256" key="10">
    <source>
        <dbReference type="SAM" id="Phobius"/>
    </source>
</evidence>
<organism evidence="12 13">
    <name type="scientific">Paramicrobacterium humi</name>
    <dbReference type="NCBI Taxonomy" id="640635"/>
    <lineage>
        <taxon>Bacteria</taxon>
        <taxon>Bacillati</taxon>
        <taxon>Actinomycetota</taxon>
        <taxon>Actinomycetes</taxon>
        <taxon>Micrococcales</taxon>
        <taxon>Microbacteriaceae</taxon>
        <taxon>Paramicrobacterium</taxon>
    </lineage>
</organism>
<dbReference type="Gene3D" id="1.20.5.1930">
    <property type="match status" value="1"/>
</dbReference>
<dbReference type="Pfam" id="PF07730">
    <property type="entry name" value="HisKA_3"/>
    <property type="match status" value="1"/>
</dbReference>
<dbReference type="GO" id="GO:0016020">
    <property type="term" value="C:membrane"/>
    <property type="evidence" value="ECO:0007669"/>
    <property type="project" value="InterPro"/>
</dbReference>
<keyword evidence="4" id="KW-0808">Transferase</keyword>
<reference evidence="12 13" key="1">
    <citation type="submission" date="2016-10" db="EMBL/GenBank/DDBJ databases">
        <authorList>
            <person name="de Groot N.N."/>
        </authorList>
    </citation>
    <scope>NUCLEOTIDE SEQUENCE [LARGE SCALE GENOMIC DNA]</scope>
    <source>
        <strain evidence="12 13">DSM 21799</strain>
    </source>
</reference>
<dbReference type="InterPro" id="IPR011712">
    <property type="entry name" value="Sig_transdc_His_kin_sub3_dim/P"/>
</dbReference>
<gene>
    <name evidence="12" type="ORF">SAMN04489806_2495</name>
</gene>
<feature type="transmembrane region" description="Helical" evidence="10">
    <location>
        <begin position="35"/>
        <end position="54"/>
    </location>
</feature>
<dbReference type="EMBL" id="FNRY01000001">
    <property type="protein sequence ID" value="SEC06338.1"/>
    <property type="molecule type" value="Genomic_DNA"/>
</dbReference>
<dbReference type="Proteomes" id="UP000199183">
    <property type="component" value="Unassembled WGS sequence"/>
</dbReference>
<dbReference type="InterPro" id="IPR003594">
    <property type="entry name" value="HATPase_dom"/>
</dbReference>
<feature type="transmembrane region" description="Helical" evidence="10">
    <location>
        <begin position="74"/>
        <end position="95"/>
    </location>
</feature>
<keyword evidence="3" id="KW-0597">Phosphoprotein</keyword>
<dbReference type="InterPro" id="IPR050482">
    <property type="entry name" value="Sensor_HK_TwoCompSys"/>
</dbReference>
<feature type="domain" description="Histidine kinase/HSP90-like ATPase" evidence="11">
    <location>
        <begin position="274"/>
        <end position="362"/>
    </location>
</feature>
<dbReference type="GO" id="GO:0046983">
    <property type="term" value="F:protein dimerization activity"/>
    <property type="evidence" value="ECO:0007669"/>
    <property type="project" value="InterPro"/>
</dbReference>
<keyword evidence="5" id="KW-0547">Nucleotide-binding</keyword>
<sequence length="365" mass="38351">MPPAVRLWLPVILSFVVQLFGTVGILAWTRPGSAATWAVALLVAVAGPLALIAARRLPGPVATVTVAAAVVDLLLPPAFQPLPLALLFGVVLGIVRGARVWVYASLALGWSVALLLGGLSGVLWHPGRIVGTTLGLIVLCGIAEGARVRRQRAKERRRRFREQRASAEQEERVRIARELHDVIAHSLSQISVQAGVGLHLMDAQPEQARTALENIKATSKAALDDVRGVLGVLRGDDAPLAPSPGLAQLPQLAASVTAITVQLDAIDVGRVPDTVQQAAYRIVQESLTNVVRHARATAAHITVRREAGMLVVSVADDGRGGPIEPGNGVLGMTERAEQLGGRLEISATASGTTVTATLPVGEETR</sequence>
<evidence type="ECO:0000256" key="5">
    <source>
        <dbReference type="ARBA" id="ARBA00022741"/>
    </source>
</evidence>
<protein>
    <recommendedName>
        <fullName evidence="2">histidine kinase</fullName>
        <ecNumber evidence="2">2.7.13.3</ecNumber>
    </recommendedName>
</protein>
<evidence type="ECO:0000256" key="8">
    <source>
        <dbReference type="ARBA" id="ARBA00023012"/>
    </source>
</evidence>